<evidence type="ECO:0000256" key="1">
    <source>
        <dbReference type="SAM" id="Phobius"/>
    </source>
</evidence>
<reference evidence="3" key="1">
    <citation type="submission" date="2021-01" db="EMBL/GenBank/DDBJ databases">
        <authorList>
            <person name="Corre E."/>
            <person name="Pelletier E."/>
            <person name="Niang G."/>
            <person name="Scheremetjew M."/>
            <person name="Finn R."/>
            <person name="Kale V."/>
            <person name="Holt S."/>
            <person name="Cochrane G."/>
            <person name="Meng A."/>
            <person name="Brown T."/>
            <person name="Cohen L."/>
        </authorList>
    </citation>
    <scope>NUCLEOTIDE SEQUENCE</scope>
    <source>
        <strain evidence="3">CCMP1723</strain>
    </source>
</reference>
<dbReference type="PANTHER" id="PTHR36338:SF1">
    <property type="entry name" value="OS02G0495900 PROTEIN"/>
    <property type="match status" value="1"/>
</dbReference>
<protein>
    <submittedName>
        <fullName evidence="3">Uncharacterized protein</fullName>
    </submittedName>
</protein>
<dbReference type="AlphaFoldDB" id="A0A6U0PM80"/>
<name>A0A6U0PM80_MICPS</name>
<gene>
    <name evidence="2" type="ORF">MCOM1403_LOCUS6765</name>
    <name evidence="3" type="ORF">MCOM1403_LOCUS6766</name>
</gene>
<dbReference type="PANTHER" id="PTHR36338">
    <property type="entry name" value="OS02G0495900 PROTEIN"/>
    <property type="match status" value="1"/>
</dbReference>
<feature type="transmembrane region" description="Helical" evidence="1">
    <location>
        <begin position="27"/>
        <end position="48"/>
    </location>
</feature>
<keyword evidence="1" id="KW-0812">Transmembrane</keyword>
<dbReference type="EMBL" id="HBEQ01008449">
    <property type="protein sequence ID" value="CAD8519340.1"/>
    <property type="molecule type" value="Transcribed_RNA"/>
</dbReference>
<evidence type="ECO:0000313" key="2">
    <source>
        <dbReference type="EMBL" id="CAD8519339.1"/>
    </source>
</evidence>
<keyword evidence="1" id="KW-0472">Membrane</keyword>
<dbReference type="EMBL" id="HBEQ01008448">
    <property type="protein sequence ID" value="CAD8519339.1"/>
    <property type="molecule type" value="Transcribed_RNA"/>
</dbReference>
<organism evidence="3">
    <name type="scientific">Micromonas pusilla</name>
    <name type="common">Picoplanktonic green alga</name>
    <name type="synonym">Chromulina pusilla</name>
    <dbReference type="NCBI Taxonomy" id="38833"/>
    <lineage>
        <taxon>Eukaryota</taxon>
        <taxon>Viridiplantae</taxon>
        <taxon>Chlorophyta</taxon>
        <taxon>Mamiellophyceae</taxon>
        <taxon>Mamiellales</taxon>
        <taxon>Mamiellaceae</taxon>
        <taxon>Micromonas</taxon>
    </lineage>
</organism>
<proteinExistence type="predicted"/>
<sequence>MSWIWEKYPTWRLIVLGTRDSRPAMGIFSLTTMVFLPLVAGTTFMSITNGEEGSMFTKQRGVADGHAKLMTDVNNRHLRQLLLELQDRRGGEERWRKALEGRTIEKLSNED</sequence>
<evidence type="ECO:0000313" key="3">
    <source>
        <dbReference type="EMBL" id="CAD8519340.1"/>
    </source>
</evidence>
<keyword evidence="1" id="KW-1133">Transmembrane helix</keyword>
<accession>A0A6U0PM80</accession>